<dbReference type="Pfam" id="PF00172">
    <property type="entry name" value="Zn_clus"/>
    <property type="match status" value="1"/>
</dbReference>
<feature type="region of interest" description="Disordered" evidence="3">
    <location>
        <begin position="155"/>
        <end position="179"/>
    </location>
</feature>
<comment type="subcellular location">
    <subcellularLocation>
        <location evidence="1">Nucleus</location>
    </subcellularLocation>
</comment>
<protein>
    <recommendedName>
        <fullName evidence="4">Zn(2)-C6 fungal-type domain-containing protein</fullName>
    </recommendedName>
</protein>
<dbReference type="PANTHER" id="PTHR37534:SF47">
    <property type="entry name" value="ZN(2)-C6 FUNGAL-TYPE DOMAIN-CONTAINING PROTEIN"/>
    <property type="match status" value="1"/>
</dbReference>
<dbReference type="Pfam" id="PF11951">
    <property type="entry name" value="Fungal_trans_2"/>
    <property type="match status" value="1"/>
</dbReference>
<name>A0A6A6VYR0_9PEZI</name>
<dbReference type="InterPro" id="IPR021858">
    <property type="entry name" value="Fun_TF"/>
</dbReference>
<evidence type="ECO:0000313" key="5">
    <source>
        <dbReference type="EMBL" id="KAF2754447.1"/>
    </source>
</evidence>
<dbReference type="PROSITE" id="PS50048">
    <property type="entry name" value="ZN2_CY6_FUNGAL_2"/>
    <property type="match status" value="1"/>
</dbReference>
<dbReference type="InterPro" id="IPR001138">
    <property type="entry name" value="Zn2Cys6_DnaBD"/>
</dbReference>
<keyword evidence="6" id="KW-1185">Reference proteome</keyword>
<dbReference type="AlphaFoldDB" id="A0A6A6VYR0"/>
<dbReference type="GO" id="GO:0000981">
    <property type="term" value="F:DNA-binding transcription factor activity, RNA polymerase II-specific"/>
    <property type="evidence" value="ECO:0007669"/>
    <property type="project" value="InterPro"/>
</dbReference>
<accession>A0A6A6VYR0</accession>
<evidence type="ECO:0000256" key="3">
    <source>
        <dbReference type="SAM" id="MobiDB-lite"/>
    </source>
</evidence>
<keyword evidence="2" id="KW-0539">Nucleus</keyword>
<dbReference type="Proteomes" id="UP000799437">
    <property type="component" value="Unassembled WGS sequence"/>
</dbReference>
<feature type="region of interest" description="Disordered" evidence="3">
    <location>
        <begin position="666"/>
        <end position="696"/>
    </location>
</feature>
<dbReference type="GO" id="GO:0005634">
    <property type="term" value="C:nucleus"/>
    <property type="evidence" value="ECO:0007669"/>
    <property type="project" value="UniProtKB-SubCell"/>
</dbReference>
<dbReference type="EMBL" id="ML996580">
    <property type="protein sequence ID" value="KAF2754447.1"/>
    <property type="molecule type" value="Genomic_DNA"/>
</dbReference>
<dbReference type="GO" id="GO:0000976">
    <property type="term" value="F:transcription cis-regulatory region binding"/>
    <property type="evidence" value="ECO:0007669"/>
    <property type="project" value="TreeGrafter"/>
</dbReference>
<dbReference type="GO" id="GO:0008270">
    <property type="term" value="F:zinc ion binding"/>
    <property type="evidence" value="ECO:0007669"/>
    <property type="project" value="InterPro"/>
</dbReference>
<evidence type="ECO:0000259" key="4">
    <source>
        <dbReference type="PROSITE" id="PS50048"/>
    </source>
</evidence>
<dbReference type="OrthoDB" id="3886144at2759"/>
<dbReference type="InterPro" id="IPR036864">
    <property type="entry name" value="Zn2-C6_fun-type_DNA-bd_sf"/>
</dbReference>
<reference evidence="5" key="1">
    <citation type="journal article" date="2020" name="Stud. Mycol.">
        <title>101 Dothideomycetes genomes: a test case for predicting lifestyles and emergence of pathogens.</title>
        <authorList>
            <person name="Haridas S."/>
            <person name="Albert R."/>
            <person name="Binder M."/>
            <person name="Bloem J."/>
            <person name="Labutti K."/>
            <person name="Salamov A."/>
            <person name="Andreopoulos B."/>
            <person name="Baker S."/>
            <person name="Barry K."/>
            <person name="Bills G."/>
            <person name="Bluhm B."/>
            <person name="Cannon C."/>
            <person name="Castanera R."/>
            <person name="Culley D."/>
            <person name="Daum C."/>
            <person name="Ezra D."/>
            <person name="Gonzalez J."/>
            <person name="Henrissat B."/>
            <person name="Kuo A."/>
            <person name="Liang C."/>
            <person name="Lipzen A."/>
            <person name="Lutzoni F."/>
            <person name="Magnuson J."/>
            <person name="Mondo S."/>
            <person name="Nolan M."/>
            <person name="Ohm R."/>
            <person name="Pangilinan J."/>
            <person name="Park H.-J."/>
            <person name="Ramirez L."/>
            <person name="Alfaro M."/>
            <person name="Sun H."/>
            <person name="Tritt A."/>
            <person name="Yoshinaga Y."/>
            <person name="Zwiers L.-H."/>
            <person name="Turgeon B."/>
            <person name="Goodwin S."/>
            <person name="Spatafora J."/>
            <person name="Crous P."/>
            <person name="Grigoriev I."/>
        </authorList>
    </citation>
    <scope>NUCLEOTIDE SEQUENCE</scope>
    <source>
        <strain evidence="5">CBS 121739</strain>
    </source>
</reference>
<gene>
    <name evidence="5" type="ORF">EJ05DRAFT_503988</name>
</gene>
<evidence type="ECO:0000256" key="1">
    <source>
        <dbReference type="ARBA" id="ARBA00004123"/>
    </source>
</evidence>
<dbReference type="PANTHER" id="PTHR37534">
    <property type="entry name" value="TRANSCRIPTIONAL ACTIVATOR PROTEIN UGA3"/>
    <property type="match status" value="1"/>
</dbReference>
<feature type="domain" description="Zn(2)-C6 fungal-type" evidence="4">
    <location>
        <begin position="39"/>
        <end position="67"/>
    </location>
</feature>
<dbReference type="CDD" id="cd00067">
    <property type="entry name" value="GAL4"/>
    <property type="match status" value="1"/>
</dbReference>
<dbReference type="GeneID" id="54488556"/>
<dbReference type="Gene3D" id="4.10.240.10">
    <property type="entry name" value="Zn(2)-C6 fungal-type DNA-binding domain"/>
    <property type="match status" value="1"/>
</dbReference>
<sequence>MPDSIAMPLRPPRILAPKDGGLAKKAGQTESKRRQPKSRCLTCRAKRVKCDEVKPECRQCTGRGIVCGGYQKDLQWKAYGQPKRFVTDRSSGLGMYGVSIVMDTPLTRIATRSRDHKGSGAANLLENARSQGLGDGVQQDEPNCFVVSAFTSTRASPESRPNVGDAEQRGRIDTSVSNRPRMSWHCSGDEIAGNGQFPMSDHNGDLRHDSLADSTFPSFSFPNLEDWTADNDDYDWDACEWTALEGMLTRPALDYPLLEDETMQVPELDMSLHSWLHSPMSPVTDLDLDLPGLFQQPQFKSGSAEMICLVFNQYTCHLLSIDDQPHLNPWRTDIWPLSKEHPALYHGLAAMTCFHLSKARPDLRTHGFYHVDRSMSQMSATYSEDANVMPLEVVVATLLALGWAETWDSQLSSTGKMHIANAGGLIRGMRDYSNQSALLRFLTNNFLYMDTIARLTSTFDDMTIKETPILEIPSASSMAELQFDNLMGYASTLFPVLRGIADLVGCIRYRDQKRNSAAMVSRATELKTAVERWKPSVDPDTVDELTATMSDAVQTAEAYRWASLLLLQQAVPELPNTTSYGRIAQTILVFLATVPLTSTTLKVHHFPLMMAGTETVEREDRDWVRERWHAMGQRMITGIVDKCLDVTTEVWRRRDEYAERWRTCPISGAKQPPRAPATCAGAPQQQQRQQQQDGRKAFFDTSSFEAVAGVAKEGYERGAMRNGRRSTSPTFPLSAAFSKGVDQLTRSGCLDFTVRGTLHWLGVMKDFGWEVMLG</sequence>
<organism evidence="5 6">
    <name type="scientific">Pseudovirgaria hyperparasitica</name>
    <dbReference type="NCBI Taxonomy" id="470096"/>
    <lineage>
        <taxon>Eukaryota</taxon>
        <taxon>Fungi</taxon>
        <taxon>Dikarya</taxon>
        <taxon>Ascomycota</taxon>
        <taxon>Pezizomycotina</taxon>
        <taxon>Dothideomycetes</taxon>
        <taxon>Dothideomycetes incertae sedis</taxon>
        <taxon>Acrospermales</taxon>
        <taxon>Acrospermaceae</taxon>
        <taxon>Pseudovirgaria</taxon>
    </lineage>
</organism>
<evidence type="ECO:0000313" key="6">
    <source>
        <dbReference type="Proteomes" id="UP000799437"/>
    </source>
</evidence>
<feature type="region of interest" description="Disordered" evidence="3">
    <location>
        <begin position="1"/>
        <end position="37"/>
    </location>
</feature>
<dbReference type="GO" id="GO:0045944">
    <property type="term" value="P:positive regulation of transcription by RNA polymerase II"/>
    <property type="evidence" value="ECO:0007669"/>
    <property type="project" value="TreeGrafter"/>
</dbReference>
<dbReference type="RefSeq" id="XP_033596898.1">
    <property type="nucleotide sequence ID" value="XM_033747502.1"/>
</dbReference>
<dbReference type="SUPFAM" id="SSF57701">
    <property type="entry name" value="Zn2/Cys6 DNA-binding domain"/>
    <property type="match status" value="1"/>
</dbReference>
<proteinExistence type="predicted"/>
<evidence type="ECO:0000256" key="2">
    <source>
        <dbReference type="ARBA" id="ARBA00023242"/>
    </source>
</evidence>
<dbReference type="SMART" id="SM00066">
    <property type="entry name" value="GAL4"/>
    <property type="match status" value="1"/>
</dbReference>